<proteinExistence type="predicted"/>
<reference evidence="2" key="1">
    <citation type="journal article" date="2023" name="IMA Fungus">
        <title>Comparative genomic study of the Penicillium genus elucidates a diverse pangenome and 15 lateral gene transfer events.</title>
        <authorList>
            <person name="Petersen C."/>
            <person name="Sorensen T."/>
            <person name="Nielsen M.R."/>
            <person name="Sondergaard T.E."/>
            <person name="Sorensen J.L."/>
            <person name="Fitzpatrick D.A."/>
            <person name="Frisvad J.C."/>
            <person name="Nielsen K.L."/>
        </authorList>
    </citation>
    <scope>NUCLEOTIDE SEQUENCE</scope>
    <source>
        <strain evidence="2">IBT 17514</strain>
    </source>
</reference>
<feature type="compositionally biased region" description="Basic and acidic residues" evidence="1">
    <location>
        <begin position="44"/>
        <end position="55"/>
    </location>
</feature>
<evidence type="ECO:0000256" key="1">
    <source>
        <dbReference type="SAM" id="MobiDB-lite"/>
    </source>
</evidence>
<organism evidence="2 3">
    <name type="scientific">Penicillium malachiteum</name>
    <dbReference type="NCBI Taxonomy" id="1324776"/>
    <lineage>
        <taxon>Eukaryota</taxon>
        <taxon>Fungi</taxon>
        <taxon>Dikarya</taxon>
        <taxon>Ascomycota</taxon>
        <taxon>Pezizomycotina</taxon>
        <taxon>Eurotiomycetes</taxon>
        <taxon>Eurotiomycetidae</taxon>
        <taxon>Eurotiales</taxon>
        <taxon>Aspergillaceae</taxon>
        <taxon>Penicillium</taxon>
    </lineage>
</organism>
<feature type="compositionally biased region" description="Basic and acidic residues" evidence="1">
    <location>
        <begin position="8"/>
        <end position="29"/>
    </location>
</feature>
<gene>
    <name evidence="2" type="ORF">N7493_007499</name>
</gene>
<dbReference type="PANTHER" id="PTHR37450:SF1">
    <property type="entry name" value="CIPC PROTEIN"/>
    <property type="match status" value="1"/>
</dbReference>
<reference evidence="2" key="2">
    <citation type="submission" date="2023-01" db="EMBL/GenBank/DDBJ databases">
        <authorList>
            <person name="Petersen C."/>
        </authorList>
    </citation>
    <scope>NUCLEOTIDE SEQUENCE</scope>
    <source>
        <strain evidence="2">IBT 17514</strain>
    </source>
</reference>
<feature type="region of interest" description="Disordered" evidence="1">
    <location>
        <begin position="44"/>
        <end position="75"/>
    </location>
</feature>
<sequence>MGWFSDDSQQRSHHEQWNSSDPKKHEASFAHELIAGAASYEAAKAYEEHEKREGKCPAPTQHHTPPILPNSYIPSDRTLNKPNLITGFTIGKPESHEKAKEIMAGFAGAFVDREVETRGLDFIDKEKAKREARKHIDGVPPRDAGW</sequence>
<accession>A0AAD6HHV9</accession>
<evidence type="ECO:0000313" key="3">
    <source>
        <dbReference type="Proteomes" id="UP001215712"/>
    </source>
</evidence>
<keyword evidence="3" id="KW-1185">Reference proteome</keyword>
<name>A0AAD6HHV9_9EURO</name>
<dbReference type="PANTHER" id="PTHR37450">
    <property type="entry name" value="CIPC PROTEIN"/>
    <property type="match status" value="1"/>
</dbReference>
<feature type="region of interest" description="Disordered" evidence="1">
    <location>
        <begin position="1"/>
        <end position="32"/>
    </location>
</feature>
<dbReference type="AlphaFoldDB" id="A0AAD6HHV9"/>
<dbReference type="Pfam" id="PF12585">
    <property type="entry name" value="DUF3759"/>
    <property type="match status" value="2"/>
</dbReference>
<dbReference type="Proteomes" id="UP001215712">
    <property type="component" value="Unassembled WGS sequence"/>
</dbReference>
<dbReference type="InterPro" id="IPR022234">
    <property type="entry name" value="DUF3759"/>
</dbReference>
<comment type="caution">
    <text evidence="2">The sequence shown here is derived from an EMBL/GenBank/DDBJ whole genome shotgun (WGS) entry which is preliminary data.</text>
</comment>
<evidence type="ECO:0000313" key="2">
    <source>
        <dbReference type="EMBL" id="KAJ5719044.1"/>
    </source>
</evidence>
<protein>
    <submittedName>
        <fullName evidence="2">CipC1 protein</fullName>
    </submittedName>
</protein>
<dbReference type="EMBL" id="JAQJAN010000011">
    <property type="protein sequence ID" value="KAJ5719044.1"/>
    <property type="molecule type" value="Genomic_DNA"/>
</dbReference>